<name>A0A3S3P7V8_9ACAR</name>
<reference evidence="9 10" key="1">
    <citation type="journal article" date="2018" name="Gigascience">
        <title>Genomes of trombidid mites reveal novel predicted allergens and laterally-transferred genes associated with secondary metabolism.</title>
        <authorList>
            <person name="Dong X."/>
            <person name="Chaisiri K."/>
            <person name="Xia D."/>
            <person name="Armstrong S.D."/>
            <person name="Fang Y."/>
            <person name="Donnelly M.J."/>
            <person name="Kadowaki T."/>
            <person name="McGarry J.W."/>
            <person name="Darby A.C."/>
            <person name="Makepeace B.L."/>
        </authorList>
    </citation>
    <scope>NUCLEOTIDE SEQUENCE [LARGE SCALE GENOMIC DNA]</scope>
    <source>
        <strain evidence="9">UoL-WK</strain>
    </source>
</reference>
<comment type="caution">
    <text evidence="9">The sequence shown here is derived from an EMBL/GenBank/DDBJ whole genome shotgun (WGS) entry which is preliminary data.</text>
</comment>
<keyword evidence="3" id="KW-0460">Magnesium</keyword>
<dbReference type="EMBL" id="NCKU01002339">
    <property type="protein sequence ID" value="RWS09804.1"/>
    <property type="molecule type" value="Genomic_DNA"/>
</dbReference>
<evidence type="ECO:0000256" key="3">
    <source>
        <dbReference type="ARBA" id="ARBA00022842"/>
    </source>
</evidence>
<dbReference type="Gene3D" id="3.20.20.190">
    <property type="entry name" value="Phosphatidylinositol (PI) phosphodiesterase"/>
    <property type="match status" value="1"/>
</dbReference>
<dbReference type="InterPro" id="IPR017946">
    <property type="entry name" value="PLC-like_Pdiesterase_TIM-brl"/>
</dbReference>
<evidence type="ECO:0000313" key="9">
    <source>
        <dbReference type="EMBL" id="RWS09804.1"/>
    </source>
</evidence>
<dbReference type="Proteomes" id="UP000285301">
    <property type="component" value="Unassembled WGS sequence"/>
</dbReference>
<accession>A0A3S3P7V8</accession>
<dbReference type="GO" id="GO:0046872">
    <property type="term" value="F:metal ion binding"/>
    <property type="evidence" value="ECO:0007669"/>
    <property type="project" value="UniProtKB-KW"/>
</dbReference>
<gene>
    <name evidence="7" type="ORF">B4U79_05152</name>
    <name evidence="9" type="ORF">B4U79_09966</name>
    <name evidence="8" type="ORF">B4U79_13230</name>
</gene>
<evidence type="ECO:0000256" key="5">
    <source>
        <dbReference type="ARBA" id="ARBA00023239"/>
    </source>
</evidence>
<dbReference type="OrthoDB" id="1058301at2759"/>
<dbReference type="SUPFAM" id="SSF51695">
    <property type="entry name" value="PLC-like phosphodiesterases"/>
    <property type="match status" value="1"/>
</dbReference>
<evidence type="ECO:0000313" key="8">
    <source>
        <dbReference type="EMBL" id="RWS09391.1"/>
    </source>
</evidence>
<dbReference type="AlphaFoldDB" id="A0A3S3P7V8"/>
<evidence type="ECO:0000256" key="6">
    <source>
        <dbReference type="SAM" id="SignalP"/>
    </source>
</evidence>
<feature type="signal peptide" evidence="6">
    <location>
        <begin position="1"/>
        <end position="16"/>
    </location>
</feature>
<protein>
    <submittedName>
        <fullName evidence="9">Uncharacterized protein</fullName>
    </submittedName>
</protein>
<evidence type="ECO:0000313" key="10">
    <source>
        <dbReference type="Proteomes" id="UP000285301"/>
    </source>
</evidence>
<dbReference type="EMBL" id="NCKU01002547">
    <property type="protein sequence ID" value="RWS09357.1"/>
    <property type="molecule type" value="Genomic_DNA"/>
</dbReference>
<feature type="chain" id="PRO_5036094749" evidence="6">
    <location>
        <begin position="17"/>
        <end position="323"/>
    </location>
</feature>
<dbReference type="Pfam" id="PF13653">
    <property type="entry name" value="GDPD_2"/>
    <property type="match status" value="1"/>
</dbReference>
<keyword evidence="6" id="KW-0732">Signal</keyword>
<evidence type="ECO:0000256" key="2">
    <source>
        <dbReference type="ARBA" id="ARBA00022723"/>
    </source>
</evidence>
<keyword evidence="5" id="KW-0456">Lyase</keyword>
<proteinExistence type="predicted"/>
<dbReference type="EMBL" id="NCKU01002527">
    <property type="protein sequence ID" value="RWS09391.1"/>
    <property type="molecule type" value="Genomic_DNA"/>
</dbReference>
<organism evidence="9 10">
    <name type="scientific">Dinothrombium tinctorium</name>
    <dbReference type="NCBI Taxonomy" id="1965070"/>
    <lineage>
        <taxon>Eukaryota</taxon>
        <taxon>Metazoa</taxon>
        <taxon>Ecdysozoa</taxon>
        <taxon>Arthropoda</taxon>
        <taxon>Chelicerata</taxon>
        <taxon>Arachnida</taxon>
        <taxon>Acari</taxon>
        <taxon>Acariformes</taxon>
        <taxon>Trombidiformes</taxon>
        <taxon>Prostigmata</taxon>
        <taxon>Anystina</taxon>
        <taxon>Parasitengona</taxon>
        <taxon>Trombidioidea</taxon>
        <taxon>Trombidiidae</taxon>
        <taxon>Dinothrombium</taxon>
    </lineage>
</organism>
<keyword evidence="4" id="KW-1015">Disulfide bond</keyword>
<evidence type="ECO:0000256" key="4">
    <source>
        <dbReference type="ARBA" id="ARBA00023157"/>
    </source>
</evidence>
<sequence length="323" mass="37690">MEKKFLFLFLISICFADRRPFYNIAHMANSLRLLDEFLKKGANAIEIDIDFKKDGEAVNVFHGEPCDCDRECNSTERFTKYLDVVRVYAQPGHSKYRKNFTLLMLDLKAAKIEPSLKRKAGEMLADTLIKHIFEGGKTKSKINIQIAIQYTQDADIVRGLMNRLEAKRLQHLNKRIGWEIGADQPLKEIQSVWQSFPGLEHIWQGDGDTNCKSSSRSTSRLKDILKMREKCKAKVAKHCFKKVYQWTIDAEKLFRSALRLGVDGIITNHPERLIKILNEREFKANFRLANNYDDPWSLIGDEIKYNENYQFDKRIFKLKKFSI</sequence>
<evidence type="ECO:0000313" key="7">
    <source>
        <dbReference type="EMBL" id="RWS09357.1"/>
    </source>
</evidence>
<keyword evidence="10" id="KW-1185">Reference proteome</keyword>
<dbReference type="GO" id="GO:0008081">
    <property type="term" value="F:phosphoric diester hydrolase activity"/>
    <property type="evidence" value="ECO:0007669"/>
    <property type="project" value="InterPro"/>
</dbReference>
<keyword evidence="2" id="KW-0479">Metal-binding</keyword>
<dbReference type="GO" id="GO:0016829">
    <property type="term" value="F:lyase activity"/>
    <property type="evidence" value="ECO:0007669"/>
    <property type="project" value="UniProtKB-KW"/>
</dbReference>
<evidence type="ECO:0000256" key="1">
    <source>
        <dbReference type="ARBA" id="ARBA00000110"/>
    </source>
</evidence>
<dbReference type="GO" id="GO:0006629">
    <property type="term" value="P:lipid metabolic process"/>
    <property type="evidence" value="ECO:0007669"/>
    <property type="project" value="InterPro"/>
</dbReference>
<comment type="catalytic activity">
    <reaction evidence="1">
        <text>an N-(acyl)-sphingosylphosphoethanolamine = an N-(acyl)-sphingosyl-1,3-cyclic phosphate + ethanolamine</text>
        <dbReference type="Rhea" id="RHEA:60648"/>
        <dbReference type="ChEBI" id="CHEBI:57603"/>
        <dbReference type="ChEBI" id="CHEBI:143891"/>
        <dbReference type="ChEBI" id="CHEBI:143892"/>
    </reaction>
</comment>
<reference evidence="9" key="2">
    <citation type="submission" date="2018-11" db="EMBL/GenBank/DDBJ databases">
        <title>Trombidioid mite genomics.</title>
        <authorList>
            <person name="Dong X."/>
        </authorList>
    </citation>
    <scope>NUCLEOTIDE SEQUENCE</scope>
    <source>
        <strain evidence="9">UoL-WK</strain>
    </source>
</reference>